<dbReference type="PANTHER" id="PTHR16301">
    <property type="entry name" value="IMPACT-RELATED"/>
    <property type="match status" value="1"/>
</dbReference>
<dbReference type="GO" id="GO:0006446">
    <property type="term" value="P:regulation of translational initiation"/>
    <property type="evidence" value="ECO:0007669"/>
    <property type="project" value="TreeGrafter"/>
</dbReference>
<sequence length="255" mass="28482">MISALREVQRGVRRGSTRTSDHYLLRSPSGETLETCIDVTLREPRAGPPGETYGSSSFASLVLEMLIDGRLRVLVNFRLCRLQRSFTTSRTLRQSKDSSEQEALEWQHPIYASDRVRERKSTFVAHASHLPSPSALPSFLAHLTSLPALKRATHCMYAWRVNPDASRPSSHKLVGQNDGGERGSGERLSRLLELMECEDVVVVVSRWYGGVPLGSDRWRIISSVAKEALRRGGFAKEKPLETPGASVSTKKRKKK</sequence>
<dbReference type="InterPro" id="IPR001498">
    <property type="entry name" value="Impact_N"/>
</dbReference>
<dbReference type="InParanoid" id="A0A409YHH2"/>
<dbReference type="Gene3D" id="3.30.230.30">
    <property type="entry name" value="Impact, N-terminal domain"/>
    <property type="match status" value="1"/>
</dbReference>
<proteinExistence type="inferred from homology"/>
<evidence type="ECO:0000256" key="2">
    <source>
        <dbReference type="SAM" id="MobiDB-lite"/>
    </source>
</evidence>
<feature type="region of interest" description="Disordered" evidence="2">
    <location>
        <begin position="1"/>
        <end position="21"/>
    </location>
</feature>
<evidence type="ECO:0000313" key="5">
    <source>
        <dbReference type="Proteomes" id="UP000284706"/>
    </source>
</evidence>
<comment type="caution">
    <text evidence="4">The sequence shown here is derived from an EMBL/GenBank/DDBJ whole genome shotgun (WGS) entry which is preliminary data.</text>
</comment>
<dbReference type="GO" id="GO:0005737">
    <property type="term" value="C:cytoplasm"/>
    <property type="evidence" value="ECO:0007669"/>
    <property type="project" value="TreeGrafter"/>
</dbReference>
<evidence type="ECO:0000259" key="3">
    <source>
        <dbReference type="Pfam" id="PF01205"/>
    </source>
</evidence>
<reference evidence="4 5" key="1">
    <citation type="journal article" date="2018" name="Evol. Lett.">
        <title>Horizontal gene cluster transfer increased hallucinogenic mushroom diversity.</title>
        <authorList>
            <person name="Reynolds H.T."/>
            <person name="Vijayakumar V."/>
            <person name="Gluck-Thaler E."/>
            <person name="Korotkin H.B."/>
            <person name="Matheny P.B."/>
            <person name="Slot J.C."/>
        </authorList>
    </citation>
    <scope>NUCLEOTIDE SEQUENCE [LARGE SCALE GENOMIC DNA]</scope>
    <source>
        <strain evidence="4 5">SRW20</strain>
    </source>
</reference>
<dbReference type="OrthoDB" id="69641at2759"/>
<dbReference type="InterPro" id="IPR020568">
    <property type="entry name" value="Ribosomal_Su5_D2-typ_SF"/>
</dbReference>
<dbReference type="SUPFAM" id="SSF54211">
    <property type="entry name" value="Ribosomal protein S5 domain 2-like"/>
    <property type="match status" value="1"/>
</dbReference>
<dbReference type="Pfam" id="PF01205">
    <property type="entry name" value="Impact_N"/>
    <property type="match status" value="1"/>
</dbReference>
<feature type="region of interest" description="Disordered" evidence="2">
    <location>
        <begin position="232"/>
        <end position="255"/>
    </location>
</feature>
<accession>A0A409YHH2</accession>
<keyword evidence="5" id="KW-1185">Reference proteome</keyword>
<dbReference type="AlphaFoldDB" id="A0A409YHH2"/>
<organism evidence="4 5">
    <name type="scientific">Gymnopilus dilepis</name>
    <dbReference type="NCBI Taxonomy" id="231916"/>
    <lineage>
        <taxon>Eukaryota</taxon>
        <taxon>Fungi</taxon>
        <taxon>Dikarya</taxon>
        <taxon>Basidiomycota</taxon>
        <taxon>Agaricomycotina</taxon>
        <taxon>Agaricomycetes</taxon>
        <taxon>Agaricomycetidae</taxon>
        <taxon>Agaricales</taxon>
        <taxon>Agaricineae</taxon>
        <taxon>Hymenogastraceae</taxon>
        <taxon>Gymnopilus</taxon>
    </lineage>
</organism>
<dbReference type="PANTHER" id="PTHR16301:SF25">
    <property type="entry name" value="PROTEIN IMPACT"/>
    <property type="match status" value="1"/>
</dbReference>
<feature type="region of interest" description="Disordered" evidence="2">
    <location>
        <begin position="165"/>
        <end position="184"/>
    </location>
</feature>
<dbReference type="InterPro" id="IPR036956">
    <property type="entry name" value="Impact_N_sf"/>
</dbReference>
<name>A0A409YHH2_9AGAR</name>
<gene>
    <name evidence="4" type="ORF">CVT26_011392</name>
</gene>
<dbReference type="EMBL" id="NHYE01000846">
    <property type="protein sequence ID" value="PPR02424.1"/>
    <property type="molecule type" value="Genomic_DNA"/>
</dbReference>
<protein>
    <recommendedName>
        <fullName evidence="3">Impact N-terminal domain-containing protein</fullName>
    </recommendedName>
</protein>
<dbReference type="STRING" id="231916.A0A409YHH2"/>
<comment type="similarity">
    <text evidence="1">Belongs to the IMPACT family.</text>
</comment>
<evidence type="ECO:0000256" key="1">
    <source>
        <dbReference type="ARBA" id="ARBA00007665"/>
    </source>
</evidence>
<dbReference type="GO" id="GO:0140469">
    <property type="term" value="P:GCN2-mediated signaling"/>
    <property type="evidence" value="ECO:0007669"/>
    <property type="project" value="TreeGrafter"/>
</dbReference>
<evidence type="ECO:0000313" key="4">
    <source>
        <dbReference type="EMBL" id="PPR02424.1"/>
    </source>
</evidence>
<dbReference type="Proteomes" id="UP000284706">
    <property type="component" value="Unassembled WGS sequence"/>
</dbReference>
<feature type="domain" description="Impact N-terminal" evidence="3">
    <location>
        <begin position="119"/>
        <end position="229"/>
    </location>
</feature>
<dbReference type="InterPro" id="IPR023582">
    <property type="entry name" value="Impact"/>
</dbReference>